<dbReference type="NCBIfam" id="NF007576">
    <property type="entry name" value="PRK10208.1"/>
    <property type="match status" value="1"/>
</dbReference>
<keyword evidence="4 5" id="KW-0143">Chaperone</keyword>
<organism evidence="6 7">
    <name type="scientific">Bordetella avium (strain 197N)</name>
    <dbReference type="NCBI Taxonomy" id="360910"/>
    <lineage>
        <taxon>Bacteria</taxon>
        <taxon>Pseudomonadati</taxon>
        <taxon>Pseudomonadota</taxon>
        <taxon>Betaproteobacteria</taxon>
        <taxon>Burkholderiales</taxon>
        <taxon>Alcaligenaceae</taxon>
        <taxon>Bordetella</taxon>
    </lineage>
</organism>
<dbReference type="KEGG" id="bav:BAV2620"/>
<keyword evidence="2 5" id="KW-0574">Periplasm</keyword>
<dbReference type="AlphaFoldDB" id="Q2KWS9"/>
<keyword evidence="3 5" id="KW-1015">Disulfide bond</keyword>
<evidence type="ECO:0000313" key="6">
    <source>
        <dbReference type="EMBL" id="CAJ50231.1"/>
    </source>
</evidence>
<evidence type="ECO:0000256" key="1">
    <source>
        <dbReference type="ARBA" id="ARBA00022729"/>
    </source>
</evidence>
<protein>
    <recommendedName>
        <fullName evidence="5">Probable acid stress chaperone HdeA</fullName>
    </recommendedName>
</protein>
<dbReference type="HAMAP" id="MF_00946">
    <property type="entry name" value="HdeA"/>
    <property type="match status" value="1"/>
</dbReference>
<dbReference type="InterPro" id="IPR024972">
    <property type="entry name" value="HdeA"/>
</dbReference>
<dbReference type="EMBL" id="AM167904">
    <property type="protein sequence ID" value="CAJ50231.1"/>
    <property type="molecule type" value="Genomic_DNA"/>
</dbReference>
<feature type="disulfide bond" evidence="5">
    <location>
        <begin position="33"/>
        <end position="81"/>
    </location>
</feature>
<feature type="signal peptide" evidence="5">
    <location>
        <begin position="1"/>
        <end position="22"/>
    </location>
</feature>
<dbReference type="InterPro" id="IPR038303">
    <property type="entry name" value="HdeA/HdeB_sf"/>
</dbReference>
<comment type="subcellular location">
    <subcellularLocation>
        <location evidence="5">Periplasm</location>
    </subcellularLocation>
</comment>
<keyword evidence="1 5" id="KW-0732">Signal</keyword>
<gene>
    <name evidence="5 6" type="primary">hdeA</name>
    <name evidence="6" type="ordered locus">BAV2620</name>
</gene>
<dbReference type="STRING" id="360910.BAV2620"/>
<proteinExistence type="inferred from homology"/>
<dbReference type="InterPro" id="IPR036831">
    <property type="entry name" value="HdeA_sf"/>
</dbReference>
<evidence type="ECO:0000256" key="2">
    <source>
        <dbReference type="ARBA" id="ARBA00022764"/>
    </source>
</evidence>
<dbReference type="Gene3D" id="1.10.890.10">
    <property type="entry name" value="HNS-dependent expression A"/>
    <property type="match status" value="1"/>
</dbReference>
<comment type="function">
    <text evidence="5">Required for optimal acid stress protection. Exhibits a chaperone-like activity only at low pH by suppressing non-specifically the aggregation of denaturated periplasmic proteins.</text>
</comment>
<dbReference type="Pfam" id="PF06411">
    <property type="entry name" value="HdeA"/>
    <property type="match status" value="1"/>
</dbReference>
<evidence type="ECO:0000313" key="7">
    <source>
        <dbReference type="Proteomes" id="UP000001977"/>
    </source>
</evidence>
<evidence type="ECO:0000256" key="5">
    <source>
        <dbReference type="HAMAP-Rule" id="MF_00946"/>
    </source>
</evidence>
<sequence length="98" mass="10732" precursor="true">MKKAMLAVTMLGLASLAGAAHADTKKPVQLWLCSDYLEVNETYRPTALGFAEAVNKKGKVEDAVVDLEGIEKIKPSLLTYCKENPKIALRDALDNVRK</sequence>
<feature type="chain" id="PRO_5009019071" description="Probable acid stress chaperone HdeA" evidence="5">
    <location>
        <begin position="23"/>
        <end position="98"/>
    </location>
</feature>
<accession>Q2KWS9</accession>
<dbReference type="InterPro" id="IPR010486">
    <property type="entry name" value="HNS-dep_expression_A/B"/>
</dbReference>
<dbReference type="eggNOG" id="ENOG5032Y4G">
    <property type="taxonomic scope" value="Bacteria"/>
</dbReference>
<dbReference type="GO" id="GO:1990451">
    <property type="term" value="P:cellular stress response to acidic pH"/>
    <property type="evidence" value="ECO:0007669"/>
    <property type="project" value="UniProtKB-UniRule"/>
</dbReference>
<reference evidence="6 7" key="1">
    <citation type="journal article" date="2006" name="J. Bacteriol.">
        <title>Comparison of the genome sequence of the poultry pathogen Bordetella avium with those of B. bronchiseptica, B. pertussis, and B. parapertussis reveals extensive diversity in surface structures associated with host interaction.</title>
        <authorList>
            <person name="Sebaihia M."/>
            <person name="Preston A."/>
            <person name="Maskell D.J."/>
            <person name="Kuzmiak H."/>
            <person name="Connell T.D."/>
            <person name="King N.D."/>
            <person name="Orndorff P.E."/>
            <person name="Miyamoto D.M."/>
            <person name="Thomson N.R."/>
            <person name="Harris D."/>
            <person name="Goble A."/>
            <person name="Lord A."/>
            <person name="Murphy L."/>
            <person name="Quail M.A."/>
            <person name="Rutter S."/>
            <person name="Squares R."/>
            <person name="Squares S."/>
            <person name="Woodward J."/>
            <person name="Parkhill J."/>
            <person name="Temple L.M."/>
        </authorList>
    </citation>
    <scope>NUCLEOTIDE SEQUENCE [LARGE SCALE GENOMIC DNA]</scope>
    <source>
        <strain evidence="6 7">197N</strain>
    </source>
</reference>
<name>Q2KWS9_BORA1</name>
<dbReference type="OrthoDB" id="7581659at2"/>
<dbReference type="Proteomes" id="UP000001977">
    <property type="component" value="Chromosome"/>
</dbReference>
<dbReference type="HOGENOM" id="CLU_170142_1_0_4"/>
<evidence type="ECO:0000256" key="4">
    <source>
        <dbReference type="ARBA" id="ARBA00023186"/>
    </source>
</evidence>
<keyword evidence="7" id="KW-1185">Reference proteome</keyword>
<evidence type="ECO:0000256" key="3">
    <source>
        <dbReference type="ARBA" id="ARBA00023157"/>
    </source>
</evidence>
<dbReference type="GO" id="GO:0030288">
    <property type="term" value="C:outer membrane-bounded periplasmic space"/>
    <property type="evidence" value="ECO:0007669"/>
    <property type="project" value="InterPro"/>
</dbReference>
<dbReference type="RefSeq" id="WP_012418264.1">
    <property type="nucleotide sequence ID" value="NC_010645.1"/>
</dbReference>
<dbReference type="SUPFAM" id="SSF47752">
    <property type="entry name" value="Protein HNS-dependent expression A, HdeA"/>
    <property type="match status" value="1"/>
</dbReference>
<comment type="similarity">
    <text evidence="5">Belongs to the HdeA family.</text>
</comment>